<dbReference type="EMBL" id="HE575321">
    <property type="protein sequence ID" value="CCC91862.1"/>
    <property type="molecule type" value="Genomic_DNA"/>
</dbReference>
<evidence type="ECO:0000256" key="1">
    <source>
        <dbReference type="SAM" id="MobiDB-lite"/>
    </source>
</evidence>
<proteinExistence type="predicted"/>
<protein>
    <submittedName>
        <fullName evidence="2">Uncharacterized protein</fullName>
    </submittedName>
</protein>
<evidence type="ECO:0000313" key="2">
    <source>
        <dbReference type="EMBL" id="CCC91862.1"/>
    </source>
</evidence>
<feature type="region of interest" description="Disordered" evidence="1">
    <location>
        <begin position="53"/>
        <end position="77"/>
    </location>
</feature>
<sequence length="107" mass="12233">MVLCVFVIVCHHLYCCYLLKFATCVVLGGLLGAVSLLPFNLFFFISENELQRNEANKNSSSWTCGGGGEKEKRRKKSRRWAFLSSLSDAIKIKQFFFYHTFYVSVAC</sequence>
<dbReference type="AlphaFoldDB" id="G0UR51"/>
<gene>
    <name evidence="2" type="ORF">TCIL3000_8_710</name>
</gene>
<name>G0UR51_TRYCI</name>
<organism evidence="2">
    <name type="scientific">Trypanosoma congolense (strain IL3000)</name>
    <dbReference type="NCBI Taxonomy" id="1068625"/>
    <lineage>
        <taxon>Eukaryota</taxon>
        <taxon>Discoba</taxon>
        <taxon>Euglenozoa</taxon>
        <taxon>Kinetoplastea</taxon>
        <taxon>Metakinetoplastina</taxon>
        <taxon>Trypanosomatida</taxon>
        <taxon>Trypanosomatidae</taxon>
        <taxon>Trypanosoma</taxon>
        <taxon>Nannomonas</taxon>
    </lineage>
</organism>
<reference evidence="2" key="1">
    <citation type="journal article" date="2012" name="Proc. Natl. Acad. Sci. U.S.A.">
        <title>Antigenic diversity is generated by distinct evolutionary mechanisms in African trypanosome species.</title>
        <authorList>
            <person name="Jackson A.P."/>
            <person name="Berry A."/>
            <person name="Aslett M."/>
            <person name="Allison H.C."/>
            <person name="Burton P."/>
            <person name="Vavrova-Anderson J."/>
            <person name="Brown R."/>
            <person name="Browne H."/>
            <person name="Corton N."/>
            <person name="Hauser H."/>
            <person name="Gamble J."/>
            <person name="Gilderthorp R."/>
            <person name="Marcello L."/>
            <person name="McQuillan J."/>
            <person name="Otto T.D."/>
            <person name="Quail M.A."/>
            <person name="Sanders M.J."/>
            <person name="van Tonder A."/>
            <person name="Ginger M.L."/>
            <person name="Field M.C."/>
            <person name="Barry J.D."/>
            <person name="Hertz-Fowler C."/>
            <person name="Berriman M."/>
        </authorList>
    </citation>
    <scope>NUCLEOTIDE SEQUENCE</scope>
    <source>
        <strain evidence="2">IL3000</strain>
    </source>
</reference>
<accession>G0UR51</accession>